<keyword evidence="1" id="KW-0472">Membrane</keyword>
<evidence type="ECO:0000256" key="1">
    <source>
        <dbReference type="SAM" id="Phobius"/>
    </source>
</evidence>
<protein>
    <submittedName>
        <fullName evidence="2">Uncharacterized protein</fullName>
    </submittedName>
</protein>
<accession>A0A6C0EWS0</accession>
<proteinExistence type="predicted"/>
<sequence length="227" mass="25563">MSLAMYAAPFDNDINQVNNKDNDNHIGRKRVALNKTQKRYPKENNFSEKVNSVLQTIHNSLDQEEGLADFNPPPPPDSAGVENTRLRETQTSASGLSTIDSGAGVGGGTYMSSDHSSDMASQLQQMQQQQQKQDNRFMPNYAAMYKNSPHNMPYHNYNGHSQMNSSPSSGSSYDVMIEKLNYMINLLEEQKDERTNNVTEEVVLYSFLGIFIIFVVDSFARVGKYTR</sequence>
<keyword evidence="1" id="KW-1133">Transmembrane helix</keyword>
<keyword evidence="1" id="KW-0812">Transmembrane</keyword>
<evidence type="ECO:0000313" key="2">
    <source>
        <dbReference type="EMBL" id="QHT32690.1"/>
    </source>
</evidence>
<reference evidence="2" key="1">
    <citation type="journal article" date="2020" name="Nature">
        <title>Giant virus diversity and host interactions through global metagenomics.</title>
        <authorList>
            <person name="Schulz F."/>
            <person name="Roux S."/>
            <person name="Paez-Espino D."/>
            <person name="Jungbluth S."/>
            <person name="Walsh D.A."/>
            <person name="Denef V.J."/>
            <person name="McMahon K.D."/>
            <person name="Konstantinidis K.T."/>
            <person name="Eloe-Fadrosh E.A."/>
            <person name="Kyrpides N.C."/>
            <person name="Woyke T."/>
        </authorList>
    </citation>
    <scope>NUCLEOTIDE SEQUENCE</scope>
    <source>
        <strain evidence="2">GVMAG-M-3300009161-30</strain>
    </source>
</reference>
<dbReference type="AlphaFoldDB" id="A0A6C0EWS0"/>
<feature type="transmembrane region" description="Helical" evidence="1">
    <location>
        <begin position="202"/>
        <end position="220"/>
    </location>
</feature>
<dbReference type="EMBL" id="MN738946">
    <property type="protein sequence ID" value="QHT32690.1"/>
    <property type="molecule type" value="Genomic_DNA"/>
</dbReference>
<name>A0A6C0EWS0_9ZZZZ</name>
<organism evidence="2">
    <name type="scientific">viral metagenome</name>
    <dbReference type="NCBI Taxonomy" id="1070528"/>
    <lineage>
        <taxon>unclassified sequences</taxon>
        <taxon>metagenomes</taxon>
        <taxon>organismal metagenomes</taxon>
    </lineage>
</organism>